<proteinExistence type="predicted"/>
<accession>A0A8E0I598</accession>
<name>A0A8E0I598_LACPA</name>
<evidence type="ECO:0000313" key="1">
    <source>
        <dbReference type="EMBL" id="EPC20008.1"/>
    </source>
</evidence>
<reference evidence="1 2" key="1">
    <citation type="journal article" date="2013" name="PLoS ONE">
        <title>Lactobacillus paracasei comparative genomics: towards species pan-genome definition and exploitation of diversity.</title>
        <authorList>
            <person name="Smokvina T."/>
            <person name="Wels M."/>
            <person name="Polka J."/>
            <person name="Chervaux C."/>
            <person name="Brisse S."/>
            <person name="Boekhorst J."/>
            <person name="van Hylckama Vlieg J.E."/>
            <person name="Siezen R.J."/>
        </authorList>
    </citation>
    <scope>NUCLEOTIDE SEQUENCE [LARGE SCALE GENOMIC DNA]</scope>
    <source>
        <strain evidence="1 2">Lpp122</strain>
    </source>
</reference>
<evidence type="ECO:0000313" key="2">
    <source>
        <dbReference type="Proteomes" id="UP000014281"/>
    </source>
</evidence>
<dbReference type="EMBL" id="ANKW01000013">
    <property type="protein sequence ID" value="EPC20008.1"/>
    <property type="molecule type" value="Genomic_DNA"/>
</dbReference>
<protein>
    <submittedName>
        <fullName evidence="1">Uncharacterized protein</fullName>
    </submittedName>
</protein>
<comment type="caution">
    <text evidence="1">The sequence shown here is derived from an EMBL/GenBank/DDBJ whole genome shotgun (WGS) entry which is preliminary data.</text>
</comment>
<gene>
    <name evidence="1" type="ORF">Lpp122_1141</name>
</gene>
<sequence length="45" mass="5032">MRILFAKCTTAPPTVPAVVCAAESYFIYKFLIAFSCSPLRKLYVT</sequence>
<organism evidence="1 2">
    <name type="scientific">Lacticaseibacillus paracasei subsp. paracasei Lpp122</name>
    <dbReference type="NCBI Taxonomy" id="1256218"/>
    <lineage>
        <taxon>Bacteria</taxon>
        <taxon>Bacillati</taxon>
        <taxon>Bacillota</taxon>
        <taxon>Bacilli</taxon>
        <taxon>Lactobacillales</taxon>
        <taxon>Lactobacillaceae</taxon>
        <taxon>Lacticaseibacillus</taxon>
    </lineage>
</organism>
<dbReference type="Proteomes" id="UP000014281">
    <property type="component" value="Unassembled WGS sequence"/>
</dbReference>
<dbReference type="AlphaFoldDB" id="A0A8E0I598"/>